<keyword evidence="1" id="KW-0812">Transmembrane</keyword>
<dbReference type="Pfam" id="PF03703">
    <property type="entry name" value="bPH_2"/>
    <property type="match status" value="1"/>
</dbReference>
<feature type="transmembrane region" description="Helical" evidence="1">
    <location>
        <begin position="219"/>
        <end position="239"/>
    </location>
</feature>
<dbReference type="EMBL" id="DXFW01000008">
    <property type="protein sequence ID" value="HIX05085.1"/>
    <property type="molecule type" value="Genomic_DNA"/>
</dbReference>
<dbReference type="PANTHER" id="PTHR34473">
    <property type="entry name" value="UPF0699 TRANSMEMBRANE PROTEIN YDBS"/>
    <property type="match status" value="1"/>
</dbReference>
<dbReference type="Proteomes" id="UP000824193">
    <property type="component" value="Unassembled WGS sequence"/>
</dbReference>
<protein>
    <submittedName>
        <fullName evidence="3">PH domain-containing protein</fullName>
    </submittedName>
</protein>
<comment type="caution">
    <text evidence="3">The sequence shown here is derived from an EMBL/GenBank/DDBJ whole genome shotgun (WGS) entry which is preliminary data.</text>
</comment>
<feature type="transmembrane region" description="Helical" evidence="1">
    <location>
        <begin position="46"/>
        <end position="64"/>
    </location>
</feature>
<feature type="transmembrane region" description="Helical" evidence="1">
    <location>
        <begin position="341"/>
        <end position="360"/>
    </location>
</feature>
<evidence type="ECO:0000313" key="4">
    <source>
        <dbReference type="Proteomes" id="UP000824193"/>
    </source>
</evidence>
<accession>A0A9D1V2W0</accession>
<feature type="transmembrane region" description="Helical" evidence="1">
    <location>
        <begin position="12"/>
        <end position="34"/>
    </location>
</feature>
<gene>
    <name evidence="3" type="ORF">H9865_03095</name>
</gene>
<dbReference type="PANTHER" id="PTHR34473:SF2">
    <property type="entry name" value="UPF0699 TRANSMEMBRANE PROTEIN YDBT"/>
    <property type="match status" value="1"/>
</dbReference>
<evidence type="ECO:0000313" key="3">
    <source>
        <dbReference type="EMBL" id="HIX05085.1"/>
    </source>
</evidence>
<reference evidence="3" key="2">
    <citation type="submission" date="2021-04" db="EMBL/GenBank/DDBJ databases">
        <authorList>
            <person name="Gilroy R."/>
        </authorList>
    </citation>
    <scope>NUCLEOTIDE SEQUENCE</scope>
    <source>
        <strain evidence="3">2239</strain>
    </source>
</reference>
<evidence type="ECO:0000259" key="2">
    <source>
        <dbReference type="Pfam" id="PF03703"/>
    </source>
</evidence>
<proteinExistence type="predicted"/>
<evidence type="ECO:0000256" key="1">
    <source>
        <dbReference type="SAM" id="Phobius"/>
    </source>
</evidence>
<keyword evidence="1" id="KW-0472">Membrane</keyword>
<dbReference type="AlphaFoldDB" id="A0A9D1V2W0"/>
<feature type="transmembrane region" description="Helical" evidence="1">
    <location>
        <begin position="366"/>
        <end position="385"/>
    </location>
</feature>
<feature type="domain" description="YdbS-like PH" evidence="2">
    <location>
        <begin position="64"/>
        <end position="141"/>
    </location>
</feature>
<reference evidence="3" key="1">
    <citation type="journal article" date="2021" name="PeerJ">
        <title>Extensive microbial diversity within the chicken gut microbiome revealed by metagenomics and culture.</title>
        <authorList>
            <person name="Gilroy R."/>
            <person name="Ravi A."/>
            <person name="Getino M."/>
            <person name="Pursley I."/>
            <person name="Horton D.L."/>
            <person name="Alikhan N.F."/>
            <person name="Baker D."/>
            <person name="Gharbi K."/>
            <person name="Hall N."/>
            <person name="Watson M."/>
            <person name="Adriaenssens E.M."/>
            <person name="Foster-Nyarko E."/>
            <person name="Jarju S."/>
            <person name="Secka A."/>
            <person name="Antonio M."/>
            <person name="Oren A."/>
            <person name="Chaudhuri R.R."/>
            <person name="La Ragione R."/>
            <person name="Hildebrand F."/>
            <person name="Pallen M.J."/>
        </authorList>
    </citation>
    <scope>NUCLEOTIDE SEQUENCE</scope>
    <source>
        <strain evidence="3">2239</strain>
    </source>
</reference>
<organism evidence="3 4">
    <name type="scientific">Candidatus Allofournierella pullicola</name>
    <dbReference type="NCBI Taxonomy" id="2838596"/>
    <lineage>
        <taxon>Bacteria</taxon>
        <taxon>Bacillati</taxon>
        <taxon>Bacillota</taxon>
        <taxon>Clostridia</taxon>
        <taxon>Eubacteriales</taxon>
        <taxon>Oscillospiraceae</taxon>
        <taxon>Allofournierella</taxon>
    </lineage>
</organism>
<name>A0A9D1V2W0_9FIRM</name>
<keyword evidence="1" id="KW-1133">Transmembrane helix</keyword>
<dbReference type="InterPro" id="IPR005182">
    <property type="entry name" value="YdbS-like_PH"/>
</dbReference>
<sequence length="466" mass="51061">MENIRLKGHFHIVYILKIIRYGLVLCLVPMVQALLNFDLESLYRALRQDAVILIAMAALGAVLWRRVGFALTDKALVLDTGILLRRRSRFARRDIAVLEQDRPLWLRLAGASRVTVYMARGTGENKATFYLPRRQAAALAESLLPVDSEAVLFAPTRAERVRLTMLSANIAATAALVLVSLRQTRRILGEGLEQKLNDLALGQLAQVERLLELVLPAGVAWLVTLVFALWGVALFWSLLSTAGFKVCRSGGVILAKGGHVNHSERRIAVSAVSACDVRLTPAGRLLGRRAVYLSAGSYRGGDIPVLVYKPGAEALVQALVPQFTPPPYSPELLAGRSLPLFLWKGGAAFAFFGALMGVSLWKMPRITPLLALPLLLCLGLLLAGLEAWITEGVWQTPGGTLAAQYTRGYTRHTVYLLTADLSLTCRQTPFSESVGRCDLIARLPCRARVRVRAVKHARAVRLKLVP</sequence>